<name>Q5NTY5_9VIRU</name>
<protein>
    <submittedName>
        <fullName evidence="3">Holin</fullName>
    </submittedName>
</protein>
<proteinExistence type="predicted"/>
<feature type="compositionally biased region" description="Basic and acidic residues" evidence="1">
    <location>
        <begin position="79"/>
        <end position="95"/>
    </location>
</feature>
<evidence type="ECO:0000313" key="3">
    <source>
        <dbReference type="EMBL" id="BAD83401.1"/>
    </source>
</evidence>
<reference evidence="3" key="1">
    <citation type="journal article" date="2005" name="Gene">
        <title>The two-component cell lysis genes holWMY and lysWMY of the Staphylococcus warneri M phage varphiWMY: cloning, sequencing, expression, and mutational analysis in Escherichia coli.</title>
        <authorList>
            <person name="Yokoi K.J."/>
            <person name="Kawahigashi N."/>
            <person name="Uchida M."/>
            <person name="Sugahara K."/>
            <person name="Shinohara M."/>
            <person name="Kawasaki K."/>
            <person name="Nakamura S."/>
            <person name="Taketo A."/>
            <person name="Kodaira K."/>
        </authorList>
    </citation>
    <scope>NUCLEOTIDE SEQUENCE</scope>
</reference>
<feature type="region of interest" description="Disordered" evidence="1">
    <location>
        <begin position="79"/>
        <end position="148"/>
    </location>
</feature>
<keyword evidence="2" id="KW-1133">Transmembrane helix</keyword>
<keyword evidence="2" id="KW-0472">Membrane</keyword>
<organism evidence="3">
    <name type="scientific">Staphylococcus phage phiWMY</name>
    <dbReference type="NCBI Taxonomy" id="284052"/>
    <lineage>
        <taxon>Viruses</taxon>
    </lineage>
</organism>
<dbReference type="NCBIfam" id="TIGR01598">
    <property type="entry name" value="holin_phiLC3"/>
    <property type="match status" value="1"/>
</dbReference>
<sequence>MKINWTNRLKNGATLSALIGTLFLLAKQITEIFGVDISQQLEVTSGILGAILTLLTTLGIITNPNTKGVSDAGIDLDLSKPRNEETHPVEFKAKQDNSIPTYDDLEGVKDHTELDEDEAPFKNETKPFGVDWDEDVEEKDVEAIKNEN</sequence>
<feature type="compositionally biased region" description="Acidic residues" evidence="1">
    <location>
        <begin position="131"/>
        <end position="140"/>
    </location>
</feature>
<dbReference type="Pfam" id="PF04531">
    <property type="entry name" value="Phage_holin_1"/>
    <property type="match status" value="1"/>
</dbReference>
<evidence type="ECO:0000256" key="2">
    <source>
        <dbReference type="SAM" id="Phobius"/>
    </source>
</evidence>
<dbReference type="EMBL" id="AB182649">
    <property type="protein sequence ID" value="BAD83401.1"/>
    <property type="molecule type" value="Genomic_DNA"/>
</dbReference>
<keyword evidence="2" id="KW-0812">Transmembrane</keyword>
<accession>Q5NTY5</accession>
<gene>
    <name evidence="3" type="primary">holWMY</name>
</gene>
<evidence type="ECO:0000256" key="1">
    <source>
        <dbReference type="SAM" id="MobiDB-lite"/>
    </source>
</evidence>
<feature type="transmembrane region" description="Helical" evidence="2">
    <location>
        <begin position="44"/>
        <end position="61"/>
    </location>
</feature>
<dbReference type="InterPro" id="IPR006485">
    <property type="entry name" value="Phage-like_holin"/>
</dbReference>